<dbReference type="GO" id="GO:0098957">
    <property type="term" value="P:anterograde axonal transport of mitochondrion"/>
    <property type="evidence" value="ECO:0007669"/>
    <property type="project" value="TreeGrafter"/>
</dbReference>
<dbReference type="GO" id="GO:0005102">
    <property type="term" value="F:signaling receptor binding"/>
    <property type="evidence" value="ECO:0007669"/>
    <property type="project" value="TreeGrafter"/>
</dbReference>
<sequence length="209" mass="24240">MMEENSKLEVMLGSAREELMEQGGAVRDSGDDEEEGEGYEKEEEEEEQEVEEERHHDHPFEAPELILLPEPESLHHCPQLEALQEQLRLLEEEQLREEALLLEALEEEEQMLLLECVEQFSKASQQMAELLEVLVLRMENCEQQQQEVSQLRTQVTKLQQCCQLNLWKKRVECGDMLSEAQEDAKTLRQQAPVSTGCVGHYTHLEPLEL</sequence>
<evidence type="ECO:0000256" key="5">
    <source>
        <dbReference type="SAM" id="MobiDB-lite"/>
    </source>
</evidence>
<dbReference type="GO" id="GO:0031410">
    <property type="term" value="C:cytoplasmic vesicle"/>
    <property type="evidence" value="ECO:0007669"/>
    <property type="project" value="TreeGrafter"/>
</dbReference>
<evidence type="ECO:0000256" key="4">
    <source>
        <dbReference type="SAM" id="Coils"/>
    </source>
</evidence>
<dbReference type="GO" id="GO:0048311">
    <property type="term" value="P:mitochondrion distribution"/>
    <property type="evidence" value="ECO:0007669"/>
    <property type="project" value="TreeGrafter"/>
</dbReference>
<dbReference type="InterPro" id="IPR006933">
    <property type="entry name" value="HAP1_N"/>
</dbReference>
<keyword evidence="3" id="KW-0496">Mitochondrion</keyword>
<proteinExistence type="predicted"/>
<evidence type="ECO:0000259" key="6">
    <source>
        <dbReference type="Pfam" id="PF04849"/>
    </source>
</evidence>
<dbReference type="GO" id="GO:0005739">
    <property type="term" value="C:mitochondrion"/>
    <property type="evidence" value="ECO:0007669"/>
    <property type="project" value="UniProtKB-SubCell"/>
</dbReference>
<evidence type="ECO:0000256" key="1">
    <source>
        <dbReference type="ARBA" id="ARBA00004173"/>
    </source>
</evidence>
<dbReference type="GO" id="GO:0047496">
    <property type="term" value="P:vesicle transport along microtubule"/>
    <property type="evidence" value="ECO:0007669"/>
    <property type="project" value="TreeGrafter"/>
</dbReference>
<dbReference type="GO" id="GO:0030425">
    <property type="term" value="C:dendrite"/>
    <property type="evidence" value="ECO:0007669"/>
    <property type="project" value="TreeGrafter"/>
</dbReference>
<evidence type="ECO:0000256" key="3">
    <source>
        <dbReference type="ARBA" id="ARBA00023128"/>
    </source>
</evidence>
<dbReference type="PANTHER" id="PTHR15751">
    <property type="entry name" value="TRAFFICKING KINESIN-BINDING PROTEIN"/>
    <property type="match status" value="1"/>
</dbReference>
<protein>
    <submittedName>
        <fullName evidence="7">Huntingtin associated protein 1</fullName>
    </submittedName>
</protein>
<gene>
    <name evidence="7" type="ORF">HJG63_006113</name>
</gene>
<dbReference type="GO" id="GO:0048011">
    <property type="term" value="P:neurotrophin TRK receptor signaling pathway"/>
    <property type="evidence" value="ECO:0007669"/>
    <property type="project" value="TreeGrafter"/>
</dbReference>
<accession>A0A7J8G9H7</accession>
<dbReference type="GO" id="GO:0006605">
    <property type="term" value="P:protein targeting"/>
    <property type="evidence" value="ECO:0007669"/>
    <property type="project" value="TreeGrafter"/>
</dbReference>
<evidence type="ECO:0000256" key="2">
    <source>
        <dbReference type="ARBA" id="ARBA00023054"/>
    </source>
</evidence>
<name>A0A7J8G9H7_ROUAE</name>
<feature type="domain" description="HAP1 N-terminal" evidence="6">
    <location>
        <begin position="2"/>
        <end position="164"/>
    </location>
</feature>
<dbReference type="GO" id="GO:0022008">
    <property type="term" value="P:neurogenesis"/>
    <property type="evidence" value="ECO:0007669"/>
    <property type="project" value="TreeGrafter"/>
</dbReference>
<dbReference type="EMBL" id="JACASE010000006">
    <property type="protein sequence ID" value="KAF6456309.1"/>
    <property type="molecule type" value="Genomic_DNA"/>
</dbReference>
<dbReference type="Pfam" id="PF04849">
    <property type="entry name" value="HAP1_N"/>
    <property type="match status" value="1"/>
</dbReference>
<feature type="compositionally biased region" description="Acidic residues" evidence="5">
    <location>
        <begin position="30"/>
        <end position="51"/>
    </location>
</feature>
<feature type="coiled-coil region" evidence="4">
    <location>
        <begin position="80"/>
        <end position="115"/>
    </location>
</feature>
<dbReference type="GO" id="GO:1904115">
    <property type="term" value="C:axon cytoplasm"/>
    <property type="evidence" value="ECO:0007669"/>
    <property type="project" value="GOC"/>
</dbReference>
<feature type="region of interest" description="Disordered" evidence="5">
    <location>
        <begin position="1"/>
        <end position="60"/>
    </location>
</feature>
<dbReference type="GO" id="GO:0017022">
    <property type="term" value="F:myosin binding"/>
    <property type="evidence" value="ECO:0007669"/>
    <property type="project" value="TreeGrafter"/>
</dbReference>
<comment type="subcellular location">
    <subcellularLocation>
        <location evidence="1">Mitochondrion</location>
    </subcellularLocation>
</comment>
<reference evidence="7 8" key="1">
    <citation type="journal article" date="2020" name="Nature">
        <title>Six reference-quality genomes reveal evolution of bat adaptations.</title>
        <authorList>
            <person name="Jebb D."/>
            <person name="Huang Z."/>
            <person name="Pippel M."/>
            <person name="Hughes G.M."/>
            <person name="Lavrichenko K."/>
            <person name="Devanna P."/>
            <person name="Winkler S."/>
            <person name="Jermiin L.S."/>
            <person name="Skirmuntt E.C."/>
            <person name="Katzourakis A."/>
            <person name="Burkitt-Gray L."/>
            <person name="Ray D.A."/>
            <person name="Sullivan K.A.M."/>
            <person name="Roscito J.G."/>
            <person name="Kirilenko B.M."/>
            <person name="Davalos L.M."/>
            <person name="Corthals A.P."/>
            <person name="Power M.L."/>
            <person name="Jones G."/>
            <person name="Ransome R.D."/>
            <person name="Dechmann D.K.N."/>
            <person name="Locatelli A.G."/>
            <person name="Puechmaille S.J."/>
            <person name="Fedrigo O."/>
            <person name="Jarvis E.D."/>
            <person name="Hiller M."/>
            <person name="Vernes S.C."/>
            <person name="Myers E.W."/>
            <person name="Teeling E.C."/>
        </authorList>
    </citation>
    <scope>NUCLEOTIDE SEQUENCE [LARGE SCALE GENOMIC DNA]</scope>
    <source>
        <strain evidence="7">MRouAeg1</strain>
        <tissue evidence="7">Muscle</tissue>
    </source>
</reference>
<keyword evidence="8" id="KW-1185">Reference proteome</keyword>
<evidence type="ECO:0000313" key="7">
    <source>
        <dbReference type="EMBL" id="KAF6456309.1"/>
    </source>
</evidence>
<keyword evidence="2 4" id="KW-0175">Coiled coil</keyword>
<dbReference type="AlphaFoldDB" id="A0A7J8G9H7"/>
<dbReference type="InterPro" id="IPR051946">
    <property type="entry name" value="Intracell_Traff-Reg"/>
</dbReference>
<dbReference type="Proteomes" id="UP000593571">
    <property type="component" value="Unassembled WGS sequence"/>
</dbReference>
<evidence type="ECO:0000313" key="8">
    <source>
        <dbReference type="Proteomes" id="UP000593571"/>
    </source>
</evidence>
<organism evidence="7 8">
    <name type="scientific">Rousettus aegyptiacus</name>
    <name type="common">Egyptian fruit bat</name>
    <name type="synonym">Pteropus aegyptiacus</name>
    <dbReference type="NCBI Taxonomy" id="9407"/>
    <lineage>
        <taxon>Eukaryota</taxon>
        <taxon>Metazoa</taxon>
        <taxon>Chordata</taxon>
        <taxon>Craniata</taxon>
        <taxon>Vertebrata</taxon>
        <taxon>Euteleostomi</taxon>
        <taxon>Mammalia</taxon>
        <taxon>Eutheria</taxon>
        <taxon>Laurasiatheria</taxon>
        <taxon>Chiroptera</taxon>
        <taxon>Yinpterochiroptera</taxon>
        <taxon>Pteropodoidea</taxon>
        <taxon>Pteropodidae</taxon>
        <taxon>Rousettinae</taxon>
        <taxon>Rousettus</taxon>
    </lineage>
</organism>
<comment type="caution">
    <text evidence="7">The sequence shown here is derived from an EMBL/GenBank/DDBJ whole genome shotgun (WGS) entry which is preliminary data.</text>
</comment>
<dbReference type="PANTHER" id="PTHR15751:SF14">
    <property type="entry name" value="HUNTINGTIN-ASSOCIATED PROTEIN 1"/>
    <property type="match status" value="1"/>
</dbReference>